<protein>
    <submittedName>
        <fullName evidence="1">Uncharacterized protein</fullName>
    </submittedName>
</protein>
<name>A0A6M8SMM7_9NEIS</name>
<keyword evidence="2" id="KW-1185">Reference proteome</keyword>
<dbReference type="Proteomes" id="UP000504844">
    <property type="component" value="Chromosome"/>
</dbReference>
<dbReference type="EMBL" id="CP054143">
    <property type="protein sequence ID" value="QKJ65488.1"/>
    <property type="molecule type" value="Genomic_DNA"/>
</dbReference>
<proteinExistence type="predicted"/>
<dbReference type="KEGG" id="dee:HQN60_01345"/>
<dbReference type="AlphaFoldDB" id="A0A6M8SMM7"/>
<sequence length="246" mass="25540">MQINPSLIFKTLIRNDVDEQSKVKTKPIWQQETLSKMSAWPESMSRSRKDAAKQRIAELKMQLDMMMKFAVVGKGNPAAAIRLAKELAAAVRAYGGAGAGVGDVSQGLALAGSEGQGAEKAAETTVEKPTADLATQSTAQADALAKAVLSQVTAQANLASSSKGGVTGEDQQFLHEAKVLLGRIKVLIGLETKTAEDEKKARAAIRDAEGALEEAPGDLAQSNLATGYTAGGEGVVDTASSLSVSA</sequence>
<accession>A0A6M8SMM7</accession>
<evidence type="ECO:0000313" key="2">
    <source>
        <dbReference type="Proteomes" id="UP000504844"/>
    </source>
</evidence>
<reference evidence="1 2" key="1">
    <citation type="submission" date="2020-05" db="EMBL/GenBank/DDBJ databases">
        <title>Complete genome sequence of Deefgea sp. D17.</title>
        <authorList>
            <person name="Bae J.-W."/>
            <person name="Han J.E."/>
        </authorList>
    </citation>
    <scope>NUCLEOTIDE SEQUENCE [LARGE SCALE GENOMIC DNA]</scope>
    <source>
        <strain evidence="1 2">D17</strain>
    </source>
</reference>
<gene>
    <name evidence="1" type="ORF">HQN60_01345</name>
</gene>
<evidence type="ECO:0000313" key="1">
    <source>
        <dbReference type="EMBL" id="QKJ65488.1"/>
    </source>
</evidence>
<organism evidence="1 2">
    <name type="scientific">Deefgea piscis</name>
    <dbReference type="NCBI Taxonomy" id="2739061"/>
    <lineage>
        <taxon>Bacteria</taxon>
        <taxon>Pseudomonadati</taxon>
        <taxon>Pseudomonadota</taxon>
        <taxon>Betaproteobacteria</taxon>
        <taxon>Neisseriales</taxon>
        <taxon>Chitinibacteraceae</taxon>
        <taxon>Deefgea</taxon>
    </lineage>
</organism>
<dbReference type="RefSeq" id="WP_173531998.1">
    <property type="nucleotide sequence ID" value="NZ_CP054143.1"/>
</dbReference>